<evidence type="ECO:0000256" key="12">
    <source>
        <dbReference type="ARBA" id="ARBA00023326"/>
    </source>
</evidence>
<dbReference type="Pfam" id="PF17801">
    <property type="entry name" value="Melibiase_C"/>
    <property type="match status" value="1"/>
</dbReference>
<evidence type="ECO:0000259" key="14">
    <source>
        <dbReference type="Pfam" id="PF17801"/>
    </source>
</evidence>
<evidence type="ECO:0000256" key="7">
    <source>
        <dbReference type="ARBA" id="ARBA00022801"/>
    </source>
</evidence>
<organism evidence="15 16">
    <name type="scientific">Rasamsonia emersonii (strain ATCC 16479 / CBS 393.64 / IMI 116815)</name>
    <dbReference type="NCBI Taxonomy" id="1408163"/>
    <lineage>
        <taxon>Eukaryota</taxon>
        <taxon>Fungi</taxon>
        <taxon>Dikarya</taxon>
        <taxon>Ascomycota</taxon>
        <taxon>Pezizomycotina</taxon>
        <taxon>Eurotiomycetes</taxon>
        <taxon>Eurotiomycetidae</taxon>
        <taxon>Eurotiales</taxon>
        <taxon>Trichocomaceae</taxon>
        <taxon>Rasamsonia</taxon>
    </lineage>
</organism>
<keyword evidence="11 13" id="KW-0326">Glycosidase</keyword>
<protein>
    <recommendedName>
        <fullName evidence="4 13">Alpha-galactosidase</fullName>
        <ecNumber evidence="4 13">3.2.1.22</ecNumber>
    </recommendedName>
    <alternativeName>
        <fullName evidence="13">Melibiase</fullName>
    </alternativeName>
</protein>
<dbReference type="InterPro" id="IPR002241">
    <property type="entry name" value="Glyco_hydro_27"/>
</dbReference>
<dbReference type="GeneID" id="25314604"/>
<keyword evidence="5" id="KW-0964">Secreted</keyword>
<evidence type="ECO:0000256" key="3">
    <source>
        <dbReference type="ARBA" id="ARBA00009743"/>
    </source>
</evidence>
<keyword evidence="8 13" id="KW-1015">Disulfide bond</keyword>
<dbReference type="InterPro" id="IPR017853">
    <property type="entry name" value="GH"/>
</dbReference>
<reference evidence="15 16" key="1">
    <citation type="submission" date="2015-04" db="EMBL/GenBank/DDBJ databases">
        <authorList>
            <person name="Heijne W.H."/>
            <person name="Fedorova N.D."/>
            <person name="Nierman W.C."/>
            <person name="Vollebregt A.W."/>
            <person name="Zhao Z."/>
            <person name="Wu L."/>
            <person name="Kumar M."/>
            <person name="Stam H."/>
            <person name="van den Berg M.A."/>
            <person name="Pel H.J."/>
        </authorList>
    </citation>
    <scope>NUCLEOTIDE SEQUENCE [LARGE SCALE GENOMIC DNA]</scope>
    <source>
        <strain evidence="15 16">CBS 393.64</strain>
    </source>
</reference>
<dbReference type="PROSITE" id="PS51257">
    <property type="entry name" value="PROKAR_LIPOPROTEIN"/>
    <property type="match status" value="1"/>
</dbReference>
<dbReference type="PANTHER" id="PTHR11452:SF75">
    <property type="entry name" value="ALPHA-GALACTOSIDASE MEL1"/>
    <property type="match status" value="1"/>
</dbReference>
<evidence type="ECO:0000256" key="10">
    <source>
        <dbReference type="ARBA" id="ARBA00023277"/>
    </source>
</evidence>
<dbReference type="SUPFAM" id="SSF51011">
    <property type="entry name" value="Glycosyl hydrolase domain"/>
    <property type="match status" value="1"/>
</dbReference>
<evidence type="ECO:0000256" key="6">
    <source>
        <dbReference type="ARBA" id="ARBA00022729"/>
    </source>
</evidence>
<dbReference type="SMR" id="A0A0F4Z1H6"/>
<dbReference type="EMBL" id="LASV01000088">
    <property type="protein sequence ID" value="KKA23713.1"/>
    <property type="molecule type" value="Genomic_DNA"/>
</dbReference>
<dbReference type="GO" id="GO:0005576">
    <property type="term" value="C:extracellular region"/>
    <property type="evidence" value="ECO:0007669"/>
    <property type="project" value="UniProtKB-SubCell"/>
</dbReference>
<dbReference type="FunFam" id="3.20.20.70:FF:000197">
    <property type="entry name" value="Alpha-galactosidase"/>
    <property type="match status" value="1"/>
</dbReference>
<dbReference type="Gene3D" id="3.20.20.70">
    <property type="entry name" value="Aldolase class I"/>
    <property type="match status" value="1"/>
</dbReference>
<accession>A0A0F4Z1H6</accession>
<comment type="caution">
    <text evidence="15">The sequence shown here is derived from an EMBL/GenBank/DDBJ whole genome shotgun (WGS) entry which is preliminary data.</text>
</comment>
<dbReference type="InterPro" id="IPR041233">
    <property type="entry name" value="Melibiase_C"/>
</dbReference>
<comment type="catalytic activity">
    <reaction evidence="1 13">
        <text>Hydrolysis of terminal, non-reducing alpha-D-galactose residues in alpha-D-galactosides, including galactose oligosaccharides, galactomannans and galactolipids.</text>
        <dbReference type="EC" id="3.2.1.22"/>
    </reaction>
</comment>
<evidence type="ECO:0000313" key="15">
    <source>
        <dbReference type="EMBL" id="KKA23713.1"/>
    </source>
</evidence>
<dbReference type="STRING" id="1408163.A0A0F4Z1H6"/>
<dbReference type="Proteomes" id="UP000053958">
    <property type="component" value="Unassembled WGS sequence"/>
</dbReference>
<dbReference type="Gene3D" id="2.60.40.1180">
    <property type="entry name" value="Golgi alpha-mannosidase II"/>
    <property type="match status" value="1"/>
</dbReference>
<gene>
    <name evidence="15" type="ORF">T310_2253</name>
</gene>
<evidence type="ECO:0000313" key="16">
    <source>
        <dbReference type="Proteomes" id="UP000053958"/>
    </source>
</evidence>
<dbReference type="GO" id="GO:0004557">
    <property type="term" value="F:alpha-galactosidase activity"/>
    <property type="evidence" value="ECO:0007669"/>
    <property type="project" value="UniProtKB-EC"/>
</dbReference>
<comment type="similarity">
    <text evidence="3 13">Belongs to the glycosyl hydrolase 27 family.</text>
</comment>
<dbReference type="InterPro" id="IPR013780">
    <property type="entry name" value="Glyco_hydro_b"/>
</dbReference>
<evidence type="ECO:0000256" key="11">
    <source>
        <dbReference type="ARBA" id="ARBA00023295"/>
    </source>
</evidence>
<evidence type="ECO:0000256" key="2">
    <source>
        <dbReference type="ARBA" id="ARBA00004613"/>
    </source>
</evidence>
<keyword evidence="6" id="KW-0732">Signal</keyword>
<dbReference type="PRINTS" id="PR00740">
    <property type="entry name" value="GLHYDRLASE27"/>
</dbReference>
<dbReference type="SUPFAM" id="SSF51445">
    <property type="entry name" value="(Trans)glycosidases"/>
    <property type="match status" value="1"/>
</dbReference>
<dbReference type="PANTHER" id="PTHR11452">
    <property type="entry name" value="ALPHA-GALACTOSIDASE/ALPHA-N-ACETYLGALACTOSAMINIDASE"/>
    <property type="match status" value="1"/>
</dbReference>
<evidence type="ECO:0000256" key="4">
    <source>
        <dbReference type="ARBA" id="ARBA00012755"/>
    </source>
</evidence>
<dbReference type="CDD" id="cd04081">
    <property type="entry name" value="CBM35_galactosidase-like"/>
    <property type="match status" value="1"/>
</dbReference>
<dbReference type="OrthoDB" id="5795902at2759"/>
<evidence type="ECO:0000256" key="5">
    <source>
        <dbReference type="ARBA" id="ARBA00022525"/>
    </source>
</evidence>
<sequence length="682" mass="73474">MTRYPSLSYYALSSYLLFTSCGALASTRLEPRLDNGLAITPPMGWNSYNHYSCSPNESIIQSNAKALVDFGLDTLGYRYVTTDCGWTVPYRLPNGSLTWNETLFPSGFPALGQYIHDLGLLFGVYQDAGIKTCGGPPDQVGSLFHEQQDAETFAAWKADALKYDNCYSDAAAGYPDADYTPSTSPSFRYANMTKALASVDRKILFQICDWGVDFPALWAPSLGNTWRISNDIIPAWRTIFRILNQAVPQTSFAGPGHWPDLDMLEVGNNVFTIPEEQTHFSLWAILKSPLTIGAALNDTLTTIRDASLQILKQKDVISYNQDPLGVSASLKRRWTEEGFEVWSGPISGGKTVAALINWADESRNLTLDLPVVGLQHAQTLRNIWDESAATNVRTSYTANVAAHGTMLVELAGTTEAGKYPADIFATSDGHSTTFENIYAETTSSQYQLTIAFAPGSSHSSEITIRTSLGGFKTSAKVQPTESQISVNISLSAGSSNTITISPSPIISYINVTSPSGTYYPCTSFTPVGSAKPETCDAGFCLPVGSKIGYISPTGNASITIPATVVSGSGDNTTAATTTAGKYLEIDYINNDIAFSTSWTTGSNSRNLTISVNGGPPTRIEVPLSGKHSELFGPGRGWWDSATFGVLVDGWRNGENTVVIGNQGGDEGVQPYGADFVGLRLYD</sequence>
<dbReference type="AlphaFoldDB" id="A0A0F4Z1H6"/>
<keyword evidence="10" id="KW-0119">Carbohydrate metabolism</keyword>
<keyword evidence="12" id="KW-0624">Polysaccharide degradation</keyword>
<proteinExistence type="inferred from homology"/>
<dbReference type="CDD" id="cd14792">
    <property type="entry name" value="GH27"/>
    <property type="match status" value="1"/>
</dbReference>
<comment type="subcellular location">
    <subcellularLocation>
        <location evidence="2">Secreted</location>
    </subcellularLocation>
</comment>
<feature type="domain" description="Alpha galactosidase C-terminal" evidence="14">
    <location>
        <begin position="337"/>
        <end position="410"/>
    </location>
</feature>
<dbReference type="Pfam" id="PF16499">
    <property type="entry name" value="Melibiase_2"/>
    <property type="match status" value="1"/>
</dbReference>
<keyword evidence="16" id="KW-1185">Reference proteome</keyword>
<evidence type="ECO:0000256" key="8">
    <source>
        <dbReference type="ARBA" id="ARBA00023157"/>
    </source>
</evidence>
<evidence type="ECO:0000256" key="9">
    <source>
        <dbReference type="ARBA" id="ARBA00023180"/>
    </source>
</evidence>
<dbReference type="Gene3D" id="2.60.120.260">
    <property type="entry name" value="Galactose-binding domain-like"/>
    <property type="match status" value="2"/>
</dbReference>
<dbReference type="GO" id="GO:0000272">
    <property type="term" value="P:polysaccharide catabolic process"/>
    <property type="evidence" value="ECO:0007669"/>
    <property type="project" value="UniProtKB-KW"/>
</dbReference>
<name>A0A0F4Z1H6_RASE3</name>
<dbReference type="FunFam" id="2.60.40.1180:FF:000008">
    <property type="entry name" value="Alpha-galactosidase"/>
    <property type="match status" value="1"/>
</dbReference>
<dbReference type="RefSeq" id="XP_013330325.1">
    <property type="nucleotide sequence ID" value="XM_013474871.1"/>
</dbReference>
<keyword evidence="9" id="KW-0325">Glycoprotein</keyword>
<dbReference type="EC" id="3.2.1.22" evidence="4 13"/>
<evidence type="ECO:0000256" key="1">
    <source>
        <dbReference type="ARBA" id="ARBA00001255"/>
    </source>
</evidence>
<dbReference type="InterPro" id="IPR013785">
    <property type="entry name" value="Aldolase_TIM"/>
</dbReference>
<evidence type="ECO:0000256" key="13">
    <source>
        <dbReference type="RuleBase" id="RU361168"/>
    </source>
</evidence>
<keyword evidence="7 13" id="KW-0378">Hydrolase</keyword>